<proteinExistence type="predicted"/>
<keyword evidence="2" id="KW-1185">Reference proteome</keyword>
<dbReference type="Proteomes" id="UP001291623">
    <property type="component" value="Unassembled WGS sequence"/>
</dbReference>
<reference evidence="1" key="1">
    <citation type="submission" date="2023-12" db="EMBL/GenBank/DDBJ databases">
        <title>Genome assembly of Anisodus tanguticus.</title>
        <authorList>
            <person name="Wang Y.-J."/>
        </authorList>
    </citation>
    <scope>NUCLEOTIDE SEQUENCE</scope>
    <source>
        <strain evidence="1">KB-2021</strain>
        <tissue evidence="1">Leaf</tissue>
    </source>
</reference>
<evidence type="ECO:0000313" key="1">
    <source>
        <dbReference type="EMBL" id="KAK4374502.1"/>
    </source>
</evidence>
<protein>
    <submittedName>
        <fullName evidence="1">Uncharacterized protein</fullName>
    </submittedName>
</protein>
<gene>
    <name evidence="1" type="ORF">RND71_005179</name>
</gene>
<accession>A0AAE1SR12</accession>
<name>A0AAE1SR12_9SOLA</name>
<dbReference type="AlphaFoldDB" id="A0AAE1SR12"/>
<comment type="caution">
    <text evidence="1">The sequence shown here is derived from an EMBL/GenBank/DDBJ whole genome shotgun (WGS) entry which is preliminary data.</text>
</comment>
<sequence>MGVEITESSNVNTIPIEEEMFLNWMDINELLESGEELARGCNRAKRFWAEGLSNKKVSAVVLLDSLEDPEDELHAIDGAKSRKRRNLIVHDDESNDEDTNKCKK</sequence>
<evidence type="ECO:0000313" key="2">
    <source>
        <dbReference type="Proteomes" id="UP001291623"/>
    </source>
</evidence>
<organism evidence="1 2">
    <name type="scientific">Anisodus tanguticus</name>
    <dbReference type="NCBI Taxonomy" id="243964"/>
    <lineage>
        <taxon>Eukaryota</taxon>
        <taxon>Viridiplantae</taxon>
        <taxon>Streptophyta</taxon>
        <taxon>Embryophyta</taxon>
        <taxon>Tracheophyta</taxon>
        <taxon>Spermatophyta</taxon>
        <taxon>Magnoliopsida</taxon>
        <taxon>eudicotyledons</taxon>
        <taxon>Gunneridae</taxon>
        <taxon>Pentapetalae</taxon>
        <taxon>asterids</taxon>
        <taxon>lamiids</taxon>
        <taxon>Solanales</taxon>
        <taxon>Solanaceae</taxon>
        <taxon>Solanoideae</taxon>
        <taxon>Hyoscyameae</taxon>
        <taxon>Anisodus</taxon>
    </lineage>
</organism>
<dbReference type="EMBL" id="JAVYJV010000003">
    <property type="protein sequence ID" value="KAK4374502.1"/>
    <property type="molecule type" value="Genomic_DNA"/>
</dbReference>